<dbReference type="InterPro" id="IPR050797">
    <property type="entry name" value="Carb_Metab_Trans_Reg"/>
</dbReference>
<evidence type="ECO:0000256" key="1">
    <source>
        <dbReference type="ARBA" id="ARBA00023242"/>
    </source>
</evidence>
<dbReference type="Proteomes" id="UP001270362">
    <property type="component" value="Unassembled WGS sequence"/>
</dbReference>
<dbReference type="GO" id="GO:0006351">
    <property type="term" value="P:DNA-templated transcription"/>
    <property type="evidence" value="ECO:0007669"/>
    <property type="project" value="InterPro"/>
</dbReference>
<evidence type="ECO:0000313" key="5">
    <source>
        <dbReference type="Proteomes" id="UP001270362"/>
    </source>
</evidence>
<dbReference type="GO" id="GO:0008270">
    <property type="term" value="F:zinc ion binding"/>
    <property type="evidence" value="ECO:0007669"/>
    <property type="project" value="InterPro"/>
</dbReference>
<dbReference type="InterPro" id="IPR007219">
    <property type="entry name" value="XnlR_reg_dom"/>
</dbReference>
<organism evidence="4 5">
    <name type="scientific">Podospora appendiculata</name>
    <dbReference type="NCBI Taxonomy" id="314037"/>
    <lineage>
        <taxon>Eukaryota</taxon>
        <taxon>Fungi</taxon>
        <taxon>Dikarya</taxon>
        <taxon>Ascomycota</taxon>
        <taxon>Pezizomycotina</taxon>
        <taxon>Sordariomycetes</taxon>
        <taxon>Sordariomycetidae</taxon>
        <taxon>Sordariales</taxon>
        <taxon>Podosporaceae</taxon>
        <taxon>Podospora</taxon>
    </lineage>
</organism>
<feature type="region of interest" description="Disordered" evidence="2">
    <location>
        <begin position="48"/>
        <end position="84"/>
    </location>
</feature>
<evidence type="ECO:0000259" key="3">
    <source>
        <dbReference type="SMART" id="SM00906"/>
    </source>
</evidence>
<evidence type="ECO:0000256" key="2">
    <source>
        <dbReference type="SAM" id="MobiDB-lite"/>
    </source>
</evidence>
<dbReference type="InterPro" id="IPR036864">
    <property type="entry name" value="Zn2-C6_fun-type_DNA-bd_sf"/>
</dbReference>
<name>A0AAE0WZ50_9PEZI</name>
<sequence length="688" mass="75656">IKCDYTSPCQQCAHASLECRRDHVPQKRGPKRGKGRVINRLRELDNTVAKSRENSLDVDMETDSGPHAPAASYPRSPIGMASGSQGHMAQFGSVHMGAAEQSSSSWPGPAADIGYHYLIPQCVELYEEHIYPIMPLVNMPALRAMLRRPLAPPDENLIYALSALTCLHMLGESIAVPGPDSWERAGRFFVQQCIAARKSYDFVQDLSLSTVIASFWLSASFFEIDDTRKSWYYLREALTLALELGLHNDSSYAGLGPEEDIFHRRVFWQLFVSERSFAILRYRPIVLKKTPKLPATGHAYESPNIHSGFMRLISSYVPLDDSFVTAWNDGSDPHVSGATYLALQNLLDKPLSFASEPSQENPPHTAFHGNAHSSQSQNHIMAADIQNADLLITQQWLRFVIWLSSSRLGLLSWRADHASMHFTFPLTIAQQTASILARLPPAAVEVHGMGILEKIFEISAGCINVLDAYDRATAAGTHVIGPADVDLFTGSVGGKNLKPSDPLACFVKTLSALPKSRIQFADRLVELARQRPGGNMALSYPFKYQTTDERDDVMSQLEVPHQDSITFNTTNSPYRVQSVPYGANPSGSEAWTMSGVHNESERGDSSSAFTAGFSLRPGLGSGSGVVSPDYIPPQQQSYFVHHGESHSGNAAHQHQQQQIPIDPELLYNTGHGIGGGGIGQLLMEEDNY</sequence>
<dbReference type="PANTHER" id="PTHR31668:SF29">
    <property type="entry name" value="ZN(2)-C6 FUNGAL-TYPE DOMAIN-CONTAINING PROTEIN"/>
    <property type="match status" value="1"/>
</dbReference>
<dbReference type="SMART" id="SM00906">
    <property type="entry name" value="Fungal_trans"/>
    <property type="match status" value="1"/>
</dbReference>
<dbReference type="AlphaFoldDB" id="A0AAE0WZ50"/>
<feature type="domain" description="Xylanolytic transcriptional activator regulatory" evidence="3">
    <location>
        <begin position="230"/>
        <end position="300"/>
    </location>
</feature>
<evidence type="ECO:0000313" key="4">
    <source>
        <dbReference type="EMBL" id="KAK3680829.1"/>
    </source>
</evidence>
<accession>A0AAE0WZ50</accession>
<reference evidence="4" key="1">
    <citation type="journal article" date="2023" name="Mol. Phylogenet. Evol.">
        <title>Genome-scale phylogeny and comparative genomics of the fungal order Sordariales.</title>
        <authorList>
            <person name="Hensen N."/>
            <person name="Bonometti L."/>
            <person name="Westerberg I."/>
            <person name="Brannstrom I.O."/>
            <person name="Guillou S."/>
            <person name="Cros-Aarteil S."/>
            <person name="Calhoun S."/>
            <person name="Haridas S."/>
            <person name="Kuo A."/>
            <person name="Mondo S."/>
            <person name="Pangilinan J."/>
            <person name="Riley R."/>
            <person name="LaButti K."/>
            <person name="Andreopoulos B."/>
            <person name="Lipzen A."/>
            <person name="Chen C."/>
            <person name="Yan M."/>
            <person name="Daum C."/>
            <person name="Ng V."/>
            <person name="Clum A."/>
            <person name="Steindorff A."/>
            <person name="Ohm R.A."/>
            <person name="Martin F."/>
            <person name="Silar P."/>
            <person name="Natvig D.O."/>
            <person name="Lalanne C."/>
            <person name="Gautier V."/>
            <person name="Ament-Velasquez S.L."/>
            <person name="Kruys A."/>
            <person name="Hutchinson M.I."/>
            <person name="Powell A.J."/>
            <person name="Barry K."/>
            <person name="Miller A.N."/>
            <person name="Grigoriev I.V."/>
            <person name="Debuchy R."/>
            <person name="Gladieux P."/>
            <person name="Hiltunen Thoren M."/>
            <person name="Johannesson H."/>
        </authorList>
    </citation>
    <scope>NUCLEOTIDE SEQUENCE</scope>
    <source>
        <strain evidence="4">CBS 314.62</strain>
    </source>
</reference>
<dbReference type="PANTHER" id="PTHR31668">
    <property type="entry name" value="GLUCOSE TRANSPORT TRANSCRIPTION REGULATOR RGT1-RELATED-RELATED"/>
    <property type="match status" value="1"/>
</dbReference>
<keyword evidence="5" id="KW-1185">Reference proteome</keyword>
<dbReference type="Pfam" id="PF04082">
    <property type="entry name" value="Fungal_trans"/>
    <property type="match status" value="1"/>
</dbReference>
<feature type="non-terminal residue" evidence="4">
    <location>
        <position position="688"/>
    </location>
</feature>
<dbReference type="CDD" id="cd12148">
    <property type="entry name" value="fungal_TF_MHR"/>
    <property type="match status" value="1"/>
</dbReference>
<protein>
    <recommendedName>
        <fullName evidence="3">Xylanolytic transcriptional activator regulatory domain-containing protein</fullName>
    </recommendedName>
</protein>
<dbReference type="EMBL" id="JAULSO010000009">
    <property type="protein sequence ID" value="KAK3680829.1"/>
    <property type="molecule type" value="Genomic_DNA"/>
</dbReference>
<keyword evidence="1" id="KW-0539">Nucleus</keyword>
<dbReference type="GO" id="GO:0000981">
    <property type="term" value="F:DNA-binding transcription factor activity, RNA polymerase II-specific"/>
    <property type="evidence" value="ECO:0007669"/>
    <property type="project" value="InterPro"/>
</dbReference>
<gene>
    <name evidence="4" type="ORF">B0T22DRAFT_388792</name>
</gene>
<dbReference type="GO" id="GO:0003677">
    <property type="term" value="F:DNA binding"/>
    <property type="evidence" value="ECO:0007669"/>
    <property type="project" value="InterPro"/>
</dbReference>
<proteinExistence type="predicted"/>
<dbReference type="Gene3D" id="4.10.240.10">
    <property type="entry name" value="Zn(2)-C6 fungal-type DNA-binding domain"/>
    <property type="match status" value="1"/>
</dbReference>
<reference evidence="4" key="2">
    <citation type="submission" date="2023-06" db="EMBL/GenBank/DDBJ databases">
        <authorList>
            <consortium name="Lawrence Berkeley National Laboratory"/>
            <person name="Haridas S."/>
            <person name="Hensen N."/>
            <person name="Bonometti L."/>
            <person name="Westerberg I."/>
            <person name="Brannstrom I.O."/>
            <person name="Guillou S."/>
            <person name="Cros-Aarteil S."/>
            <person name="Calhoun S."/>
            <person name="Kuo A."/>
            <person name="Mondo S."/>
            <person name="Pangilinan J."/>
            <person name="Riley R."/>
            <person name="Labutti K."/>
            <person name="Andreopoulos B."/>
            <person name="Lipzen A."/>
            <person name="Chen C."/>
            <person name="Yanf M."/>
            <person name="Daum C."/>
            <person name="Ng V."/>
            <person name="Clum A."/>
            <person name="Steindorff A."/>
            <person name="Ohm R."/>
            <person name="Martin F."/>
            <person name="Silar P."/>
            <person name="Natvig D."/>
            <person name="Lalanne C."/>
            <person name="Gautier V."/>
            <person name="Ament-Velasquez S.L."/>
            <person name="Kruys A."/>
            <person name="Hutchinson M.I."/>
            <person name="Powell A.J."/>
            <person name="Barry K."/>
            <person name="Miller A.N."/>
            <person name="Grigoriev I.V."/>
            <person name="Debuchy R."/>
            <person name="Gladieux P."/>
            <person name="Thoren M.H."/>
            <person name="Johannesson H."/>
        </authorList>
    </citation>
    <scope>NUCLEOTIDE SEQUENCE</scope>
    <source>
        <strain evidence="4">CBS 314.62</strain>
    </source>
</reference>
<comment type="caution">
    <text evidence="4">The sequence shown here is derived from an EMBL/GenBank/DDBJ whole genome shotgun (WGS) entry which is preliminary data.</text>
</comment>